<keyword evidence="3" id="KW-1185">Reference proteome</keyword>
<gene>
    <name evidence="2" type="ORF">GTO89_11545</name>
</gene>
<sequence length="100" mass="11617">MKKERERFSTIIDNILKDNLGSYQVKVFFFGSWSRFEERPSSDIDIAIWAEEPLPLGTLARLRAAFEDSPLPYPVDVVDLTNTETVFREHVMREGIPWNA</sequence>
<dbReference type="AlphaFoldDB" id="A0A845LGX8"/>
<accession>A0A845LGX8</accession>
<feature type="domain" description="Polymerase beta nucleotidyltransferase" evidence="1">
    <location>
        <begin position="25"/>
        <end position="96"/>
    </location>
</feature>
<dbReference type="InterPro" id="IPR043519">
    <property type="entry name" value="NT_sf"/>
</dbReference>
<dbReference type="InterPro" id="IPR041633">
    <property type="entry name" value="Polbeta"/>
</dbReference>
<dbReference type="Gene3D" id="3.30.460.10">
    <property type="entry name" value="Beta Polymerase, domain 2"/>
    <property type="match status" value="1"/>
</dbReference>
<dbReference type="PANTHER" id="PTHR43852">
    <property type="entry name" value="NUCLEOTIDYLTRANSFERASE"/>
    <property type="match status" value="1"/>
</dbReference>
<dbReference type="RefSeq" id="WP_161262246.1">
    <property type="nucleotide sequence ID" value="NZ_JAFBDC010000009.1"/>
</dbReference>
<evidence type="ECO:0000259" key="1">
    <source>
        <dbReference type="Pfam" id="PF18765"/>
    </source>
</evidence>
<proteinExistence type="predicted"/>
<dbReference type="InterPro" id="IPR052930">
    <property type="entry name" value="TA_antitoxin_MntA"/>
</dbReference>
<reference evidence="2 3" key="1">
    <citation type="submission" date="2020-01" db="EMBL/GenBank/DDBJ databases">
        <title>Whole genome sequence of Heliobacterium gestii DSM 11169.</title>
        <authorList>
            <person name="Kyndt J.A."/>
            <person name="Meyer T.E."/>
        </authorList>
    </citation>
    <scope>NUCLEOTIDE SEQUENCE [LARGE SCALE GENOMIC DNA]</scope>
    <source>
        <strain evidence="2 3">DSM 11169</strain>
    </source>
</reference>
<protein>
    <submittedName>
        <fullName evidence="2">Nucleotidyltransferase domain-containing protein</fullName>
    </submittedName>
</protein>
<organism evidence="2 3">
    <name type="scientific">Heliomicrobium gestii</name>
    <name type="common">Heliobacterium gestii</name>
    <dbReference type="NCBI Taxonomy" id="2699"/>
    <lineage>
        <taxon>Bacteria</taxon>
        <taxon>Bacillati</taxon>
        <taxon>Bacillota</taxon>
        <taxon>Clostridia</taxon>
        <taxon>Eubacteriales</taxon>
        <taxon>Heliobacteriaceae</taxon>
        <taxon>Heliomicrobium</taxon>
    </lineage>
</organism>
<dbReference type="CDD" id="cd05403">
    <property type="entry name" value="NT_KNTase_like"/>
    <property type="match status" value="1"/>
</dbReference>
<dbReference type="PANTHER" id="PTHR43852:SF2">
    <property type="entry name" value="PROTEIN ADENYLYLTRANSFERASE MNTA"/>
    <property type="match status" value="1"/>
</dbReference>
<dbReference type="OrthoDB" id="9803106at2"/>
<comment type="caution">
    <text evidence="2">The sequence shown here is derived from an EMBL/GenBank/DDBJ whole genome shotgun (WGS) entry which is preliminary data.</text>
</comment>
<dbReference type="Proteomes" id="UP000471031">
    <property type="component" value="Unassembled WGS sequence"/>
</dbReference>
<dbReference type="Pfam" id="PF18765">
    <property type="entry name" value="Polbeta"/>
    <property type="match status" value="1"/>
</dbReference>
<dbReference type="SUPFAM" id="SSF81301">
    <property type="entry name" value="Nucleotidyltransferase"/>
    <property type="match status" value="1"/>
</dbReference>
<keyword evidence="2" id="KW-0808">Transferase</keyword>
<evidence type="ECO:0000313" key="2">
    <source>
        <dbReference type="EMBL" id="MZP43675.1"/>
    </source>
</evidence>
<dbReference type="EMBL" id="WXEX01000009">
    <property type="protein sequence ID" value="MZP43675.1"/>
    <property type="molecule type" value="Genomic_DNA"/>
</dbReference>
<name>A0A845LGX8_HELGE</name>
<dbReference type="GO" id="GO:0016740">
    <property type="term" value="F:transferase activity"/>
    <property type="evidence" value="ECO:0007669"/>
    <property type="project" value="UniProtKB-KW"/>
</dbReference>
<evidence type="ECO:0000313" key="3">
    <source>
        <dbReference type="Proteomes" id="UP000471031"/>
    </source>
</evidence>